<dbReference type="AlphaFoldDB" id="S0F787"/>
<reference evidence="1 2" key="1">
    <citation type="submission" date="2008-12" db="EMBL/GenBank/DDBJ databases">
        <authorList>
            <person name="Fulton L."/>
            <person name="Clifton S."/>
            <person name="Fulton B."/>
            <person name="Xu J."/>
            <person name="Minx P."/>
            <person name="Pepin K.H."/>
            <person name="Johnson M."/>
            <person name="Bhonagiri V."/>
            <person name="Nash W.E."/>
            <person name="Mardis E.R."/>
            <person name="Wilson R.K."/>
        </authorList>
    </citation>
    <scope>NUCLEOTIDE SEQUENCE [LARGE SCALE GENOMIC DNA]</scope>
    <source>
        <strain evidence="1 2">DSM 18228</strain>
    </source>
</reference>
<dbReference type="eggNOG" id="ENOG5032W4A">
    <property type="taxonomic scope" value="Bacteria"/>
</dbReference>
<name>S0F787_9BACT</name>
<organism evidence="1 2">
    <name type="scientific">Phocaeicola coprophilus DSM 18228 = JCM 13818</name>
    <dbReference type="NCBI Taxonomy" id="547042"/>
    <lineage>
        <taxon>Bacteria</taxon>
        <taxon>Pseudomonadati</taxon>
        <taxon>Bacteroidota</taxon>
        <taxon>Bacteroidia</taxon>
        <taxon>Bacteroidales</taxon>
        <taxon>Bacteroidaceae</taxon>
        <taxon>Phocaeicola</taxon>
    </lineage>
</organism>
<accession>S0F787</accession>
<dbReference type="GeneID" id="78404481"/>
<protein>
    <recommendedName>
        <fullName evidence="3">Core-2/I-Branching enzyme</fullName>
    </recommendedName>
</protein>
<dbReference type="OrthoDB" id="1048589at2"/>
<dbReference type="HOGENOM" id="CLU_896735_0_0_10"/>
<dbReference type="Proteomes" id="UP000014073">
    <property type="component" value="Unassembled WGS sequence"/>
</dbReference>
<dbReference type="STRING" id="547042.BACCOPRO_01726"/>
<sequence length="306" mass="35831">MKVALIIVYNHRFDKNIERIETLLKNKFSNIYHIIPFYDGNKKNVITVYESSWFFSGYIAQAYEKIKNENFTHFIFTADDMIINPNINENNFLEQIGLKNNESFIPGFIEFGNNNKETWRRIGEAMGYNPYIKYNGAEIKSILPNYIEAQNLFIKHNLKNSFEIPYKKALKNFTKDLFKESYYYTSKSILAKLIKHPFSKYKLEYPLVGSYSDFFITTADIMPKFCQYCGAFAATNLFVEIAIPTALVLAAPKIKTEKDTILKGTPFWGDEIEKECQKYNYELTELLSKFPSGQLYHHPVKLSKWK</sequence>
<evidence type="ECO:0008006" key="3">
    <source>
        <dbReference type="Google" id="ProtNLM"/>
    </source>
</evidence>
<dbReference type="RefSeq" id="WP_008142398.1">
    <property type="nucleotide sequence ID" value="NZ_EQ973638.1"/>
</dbReference>
<gene>
    <name evidence="1" type="ORF">BACCOPRO_01726</name>
</gene>
<evidence type="ECO:0000313" key="2">
    <source>
        <dbReference type="Proteomes" id="UP000014073"/>
    </source>
</evidence>
<comment type="caution">
    <text evidence="1">The sequence shown here is derived from an EMBL/GenBank/DDBJ whole genome shotgun (WGS) entry which is preliminary data.</text>
</comment>
<evidence type="ECO:0000313" key="1">
    <source>
        <dbReference type="EMBL" id="EEF76228.1"/>
    </source>
</evidence>
<proteinExistence type="predicted"/>
<dbReference type="EMBL" id="ACBW01000121">
    <property type="protein sequence ID" value="EEF76228.1"/>
    <property type="molecule type" value="Genomic_DNA"/>
</dbReference>
<keyword evidence="2" id="KW-1185">Reference proteome</keyword>